<protein>
    <recommendedName>
        <fullName evidence="3">F-box domain-containing protein</fullName>
    </recommendedName>
</protein>
<dbReference type="EMBL" id="BPWL01000008">
    <property type="protein sequence ID" value="GJJ12782.1"/>
    <property type="molecule type" value="Genomic_DNA"/>
</dbReference>
<name>A0AAV5ADT4_9AGAM</name>
<gene>
    <name evidence="1" type="ORF">Clacol_007027</name>
</gene>
<evidence type="ECO:0008006" key="3">
    <source>
        <dbReference type="Google" id="ProtNLM"/>
    </source>
</evidence>
<accession>A0AAV5ADT4</accession>
<dbReference type="Proteomes" id="UP001050691">
    <property type="component" value="Unassembled WGS sequence"/>
</dbReference>
<dbReference type="Gene3D" id="3.80.10.10">
    <property type="entry name" value="Ribonuclease Inhibitor"/>
    <property type="match status" value="1"/>
</dbReference>
<comment type="caution">
    <text evidence="1">The sequence shown here is derived from an EMBL/GenBank/DDBJ whole genome shotgun (WGS) entry which is preliminary data.</text>
</comment>
<evidence type="ECO:0000313" key="2">
    <source>
        <dbReference type="Proteomes" id="UP001050691"/>
    </source>
</evidence>
<proteinExistence type="predicted"/>
<keyword evidence="2" id="KW-1185">Reference proteome</keyword>
<dbReference type="InterPro" id="IPR032675">
    <property type="entry name" value="LRR_dom_sf"/>
</dbReference>
<evidence type="ECO:0000313" key="1">
    <source>
        <dbReference type="EMBL" id="GJJ12782.1"/>
    </source>
</evidence>
<dbReference type="SUPFAM" id="SSF52047">
    <property type="entry name" value="RNI-like"/>
    <property type="match status" value="1"/>
</dbReference>
<dbReference type="AlphaFoldDB" id="A0AAV5ADT4"/>
<organism evidence="1 2">
    <name type="scientific">Clathrus columnatus</name>
    <dbReference type="NCBI Taxonomy" id="1419009"/>
    <lineage>
        <taxon>Eukaryota</taxon>
        <taxon>Fungi</taxon>
        <taxon>Dikarya</taxon>
        <taxon>Basidiomycota</taxon>
        <taxon>Agaricomycotina</taxon>
        <taxon>Agaricomycetes</taxon>
        <taxon>Phallomycetidae</taxon>
        <taxon>Phallales</taxon>
        <taxon>Clathraceae</taxon>
        <taxon>Clathrus</taxon>
    </lineage>
</organism>
<sequence length="386" mass="44474">MPLPKGLRVYTIWDEISFLIDSPKDLLSLALTCRTFKELIIPDHLEYRIICCDFRRPDVWKFLASRPWLARRMRAIVIVDCEVSSFTCLPQPFRYTRPLCDSKPVVRENFTWTQKIDHPDFIDISSALRPDLEGLCVNLIGMGLYTEPELETINMLSVWTREHLHLKRVIIRQTTEAAMQMILSCLDIEDLSLSRLSLTSTSYLMRHATLKKMRRLNLELSLSVRPKEGIPPIIISSFFKYHTNIERLAFSSRPPMPVSTLPRSCLPNLRSIAATHKVMTSLLPANIISRLVHWERQDNRDRLPRAIDVPPMDKLESLYLTGRNIILGSITEVLQKAPNLKKLSFDLGPKSGDIGYPGCQSYDLEEIANIFLLPFLKRTHIFLDFG</sequence>
<reference evidence="1" key="1">
    <citation type="submission" date="2021-10" db="EMBL/GenBank/DDBJ databases">
        <title>De novo Genome Assembly of Clathrus columnatus (Basidiomycota, Fungi) Using Illumina and Nanopore Sequence Data.</title>
        <authorList>
            <person name="Ogiso-Tanaka E."/>
            <person name="Itagaki H."/>
            <person name="Hosoya T."/>
            <person name="Hosaka K."/>
        </authorList>
    </citation>
    <scope>NUCLEOTIDE SEQUENCE</scope>
    <source>
        <strain evidence="1">MO-923</strain>
    </source>
</reference>